<organism evidence="3 4">
    <name type="scientific">Tritrichomonas musculus</name>
    <dbReference type="NCBI Taxonomy" id="1915356"/>
    <lineage>
        <taxon>Eukaryota</taxon>
        <taxon>Metamonada</taxon>
        <taxon>Parabasalia</taxon>
        <taxon>Tritrichomonadida</taxon>
        <taxon>Tritrichomonadidae</taxon>
        <taxon>Tritrichomonas</taxon>
    </lineage>
</organism>
<feature type="coiled-coil region" evidence="1">
    <location>
        <begin position="410"/>
        <end position="437"/>
    </location>
</feature>
<keyword evidence="4" id="KW-1185">Reference proteome</keyword>
<keyword evidence="1" id="KW-0175">Coiled coil</keyword>
<proteinExistence type="predicted"/>
<dbReference type="EMBL" id="JAPFFF010000038">
    <property type="protein sequence ID" value="KAK8842343.1"/>
    <property type="molecule type" value="Genomic_DNA"/>
</dbReference>
<feature type="region of interest" description="Disordered" evidence="2">
    <location>
        <begin position="681"/>
        <end position="700"/>
    </location>
</feature>
<evidence type="ECO:0000256" key="2">
    <source>
        <dbReference type="SAM" id="MobiDB-lite"/>
    </source>
</evidence>
<gene>
    <name evidence="3" type="ORF">M9Y10_025922</name>
</gene>
<sequence>MSIIPDEFDYIDINKEYPIPVKSLLSNDDDITYQDMLYQKTVFFTDIPQFVRDVMFQNRKDPSDMSIKLCKRLKSSRSTFQDFIEHFLNEVEERTTRKLSLKKEVFNGPICGIISSQLKEVLKMDSIENFLVSTPADIKKKFESELHPKQRSNIATIIQIFNALESKKIFERTFLVWISFHMCRITLNYNEIGCDENYKCITQVYGKEKKKRSSKKKEKIYWLLLGNGNELTICQNESQFQKEGAPIPVDLFSFTNKKGSMIQMNIHQFPKTIKMKFEVNLKDKAFDQSLWERGCLRVKKVPFFASLGYEKKPVYHPAYIEATTRAIMNPLSLVLRAIFSFDEEHDNTTITRPCDCYEVFKAFFNVYLYHKRPHEMIHVMVVEGLLTSIRWSDCAEGPQYLFPRAGIATFNQHRKNKEEEEDQNDENKIEEDSEKDKLQSFLTFFALFFLEQYSDNYFQKVIREHLIEIINTGSLAEKHINISLKLLKSFVNTIIQKKNEISPQIHHFATILQNFAVIHWGRKLELYKLLKEFFFDLYVYRMITDPRIWDNSFSVSNNNQTGREFLDLFDSLISPEVQFEERYPNFIDSIHAVRELQNKMFEFIMNLPVINGEVTYQEVNNDQQEGAVAYILTIISKNPILFRTLLDNKKTRLNQSPIIYSVANFIRCLISTKQNIGMLDDDDRELEEPFKDNSGESEYD</sequence>
<evidence type="ECO:0000256" key="1">
    <source>
        <dbReference type="SAM" id="Coils"/>
    </source>
</evidence>
<dbReference type="Proteomes" id="UP001470230">
    <property type="component" value="Unassembled WGS sequence"/>
</dbReference>
<evidence type="ECO:0000313" key="4">
    <source>
        <dbReference type="Proteomes" id="UP001470230"/>
    </source>
</evidence>
<protein>
    <submittedName>
        <fullName evidence="3">Uncharacterized protein</fullName>
    </submittedName>
</protein>
<reference evidence="3 4" key="1">
    <citation type="submission" date="2024-04" db="EMBL/GenBank/DDBJ databases">
        <title>Tritrichomonas musculus Genome.</title>
        <authorList>
            <person name="Alves-Ferreira E."/>
            <person name="Grigg M."/>
            <person name="Lorenzi H."/>
            <person name="Galac M."/>
        </authorList>
    </citation>
    <scope>NUCLEOTIDE SEQUENCE [LARGE SCALE GENOMIC DNA]</scope>
    <source>
        <strain evidence="3 4">EAF2021</strain>
    </source>
</reference>
<accession>A0ABR2H904</accession>
<comment type="caution">
    <text evidence="3">The sequence shown here is derived from an EMBL/GenBank/DDBJ whole genome shotgun (WGS) entry which is preliminary data.</text>
</comment>
<name>A0ABR2H904_9EUKA</name>
<evidence type="ECO:0000313" key="3">
    <source>
        <dbReference type="EMBL" id="KAK8842343.1"/>
    </source>
</evidence>